<keyword evidence="4" id="KW-1185">Reference proteome</keyword>
<evidence type="ECO:0000313" key="3">
    <source>
        <dbReference type="EMBL" id="KAK2185045.1"/>
    </source>
</evidence>
<sequence length="309" mass="34411">MRVAFSRATRYLGGNAANHDCQRLLPGSTPNGAEVQNQKAASVYIFGDADVTEDEINTDCDTAEMHELRPRGRTAKRYGEGRIEPEIDYFERPVGKDDTLQSMALKYGCQVTQLKQANNLIRDQDFFALTTIKVPVKRFSLITELIAEEESQASAKPVQNVPHTSTDPVFYNEANEDSDEDCQFLVRTLSIPRTGRPGSESRAAQQFLANMDADIKRIVSSTNSRKDSLDEVASTLTRQQIKPMSKSSVVGADCGISWWSVVVMVFCIGLLVPCLFFLYYEYLHNSTTDHSLLPAAKSDVYIPDDSSKT</sequence>
<feature type="domain" description="LysM" evidence="2">
    <location>
        <begin position="90"/>
        <end position="134"/>
    </location>
</feature>
<keyword evidence="1" id="KW-1133">Transmembrane helix</keyword>
<dbReference type="CDD" id="cd00118">
    <property type="entry name" value="LysM"/>
    <property type="match status" value="1"/>
</dbReference>
<dbReference type="Pfam" id="PF01476">
    <property type="entry name" value="LysM"/>
    <property type="match status" value="1"/>
</dbReference>
<reference evidence="3" key="1">
    <citation type="journal article" date="2023" name="Mol. Biol. Evol.">
        <title>Third-Generation Sequencing Reveals the Adaptive Role of the Epigenome in Three Deep-Sea Polychaetes.</title>
        <authorList>
            <person name="Perez M."/>
            <person name="Aroh O."/>
            <person name="Sun Y."/>
            <person name="Lan Y."/>
            <person name="Juniper S.K."/>
            <person name="Young C.R."/>
            <person name="Angers B."/>
            <person name="Qian P.Y."/>
        </authorList>
    </citation>
    <scope>NUCLEOTIDE SEQUENCE</scope>
    <source>
        <strain evidence="3">R07B-5</strain>
    </source>
</reference>
<dbReference type="AlphaFoldDB" id="A0AAD9UD92"/>
<evidence type="ECO:0000259" key="2">
    <source>
        <dbReference type="PROSITE" id="PS51782"/>
    </source>
</evidence>
<dbReference type="Proteomes" id="UP001209878">
    <property type="component" value="Unassembled WGS sequence"/>
</dbReference>
<keyword evidence="1" id="KW-0812">Transmembrane</keyword>
<evidence type="ECO:0000313" key="4">
    <source>
        <dbReference type="Proteomes" id="UP001209878"/>
    </source>
</evidence>
<dbReference type="PROSITE" id="PS51782">
    <property type="entry name" value="LYSM"/>
    <property type="match status" value="1"/>
</dbReference>
<dbReference type="InterPro" id="IPR018392">
    <property type="entry name" value="LysM"/>
</dbReference>
<comment type="caution">
    <text evidence="3">The sequence shown here is derived from an EMBL/GenBank/DDBJ whole genome shotgun (WGS) entry which is preliminary data.</text>
</comment>
<feature type="transmembrane region" description="Helical" evidence="1">
    <location>
        <begin position="256"/>
        <end position="280"/>
    </location>
</feature>
<organism evidence="3 4">
    <name type="scientific">Ridgeia piscesae</name>
    <name type="common">Tubeworm</name>
    <dbReference type="NCBI Taxonomy" id="27915"/>
    <lineage>
        <taxon>Eukaryota</taxon>
        <taxon>Metazoa</taxon>
        <taxon>Spiralia</taxon>
        <taxon>Lophotrochozoa</taxon>
        <taxon>Annelida</taxon>
        <taxon>Polychaeta</taxon>
        <taxon>Sedentaria</taxon>
        <taxon>Canalipalpata</taxon>
        <taxon>Sabellida</taxon>
        <taxon>Siboglinidae</taxon>
        <taxon>Ridgeia</taxon>
    </lineage>
</organism>
<dbReference type="Gene3D" id="3.10.350.10">
    <property type="entry name" value="LysM domain"/>
    <property type="match status" value="1"/>
</dbReference>
<dbReference type="PANTHER" id="PTHR20932:SF13">
    <property type="entry name" value="LD36653P"/>
    <property type="match status" value="1"/>
</dbReference>
<proteinExistence type="predicted"/>
<evidence type="ECO:0000256" key="1">
    <source>
        <dbReference type="SAM" id="Phobius"/>
    </source>
</evidence>
<accession>A0AAD9UD92</accession>
<name>A0AAD9UD92_RIDPI</name>
<gene>
    <name evidence="3" type="ORF">NP493_247g03029</name>
</gene>
<dbReference type="InterPro" id="IPR036779">
    <property type="entry name" value="LysM_dom_sf"/>
</dbReference>
<dbReference type="InterPro" id="IPR045030">
    <property type="entry name" value="LYSM1-4"/>
</dbReference>
<protein>
    <recommendedName>
        <fullName evidence="2">LysM domain-containing protein</fullName>
    </recommendedName>
</protein>
<dbReference type="PANTHER" id="PTHR20932">
    <property type="entry name" value="LYSM AND PUTATIVE PEPTIDOGLYCAN-BINDING DOMAIN-CONTAINING PROTEIN"/>
    <property type="match status" value="1"/>
</dbReference>
<keyword evidence="1" id="KW-0472">Membrane</keyword>
<dbReference type="EMBL" id="JAODUO010000246">
    <property type="protein sequence ID" value="KAK2185045.1"/>
    <property type="molecule type" value="Genomic_DNA"/>
</dbReference>